<comment type="caution">
    <text evidence="1">The sequence shown here is derived from an EMBL/GenBank/DDBJ whole genome shotgun (WGS) entry which is preliminary data.</text>
</comment>
<dbReference type="InterPro" id="IPR009659">
    <property type="entry name" value="DUF1249"/>
</dbReference>
<name>A0A372DNT2_9GAMM</name>
<dbReference type="Proteomes" id="UP000262917">
    <property type="component" value="Unassembled WGS sequence"/>
</dbReference>
<organism evidence="1 2">
    <name type="scientific">Cognatiluteimonas weifangensis</name>
    <dbReference type="NCBI Taxonomy" id="2303539"/>
    <lineage>
        <taxon>Bacteria</taxon>
        <taxon>Pseudomonadati</taxon>
        <taxon>Pseudomonadota</taxon>
        <taxon>Gammaproteobacteria</taxon>
        <taxon>Lysobacterales</taxon>
        <taxon>Lysobacteraceae</taxon>
        <taxon>Cognatiluteimonas</taxon>
    </lineage>
</organism>
<dbReference type="PANTHER" id="PTHR38774:SF1">
    <property type="entry name" value="CYTOPLASMIC PROTEIN"/>
    <property type="match status" value="1"/>
</dbReference>
<dbReference type="PANTHER" id="PTHR38774">
    <property type="entry name" value="CYTOPLASMIC PROTEIN-RELATED"/>
    <property type="match status" value="1"/>
</dbReference>
<dbReference type="OrthoDB" id="9793663at2"/>
<dbReference type="Pfam" id="PF06853">
    <property type="entry name" value="DUF1249"/>
    <property type="match status" value="1"/>
</dbReference>
<accession>A0A372DNT2</accession>
<protein>
    <submittedName>
        <fullName evidence="1">DUF1249 domain-containing protein</fullName>
    </submittedName>
</protein>
<reference evidence="1 2" key="1">
    <citation type="submission" date="2018-08" db="EMBL/GenBank/DDBJ databases">
        <title>Lysobacter weifangensis sp. nov., a new member of the family 'Xanthomonadaceae', isolated from soil in a farmland.</title>
        <authorList>
            <person name="Zhao H."/>
        </authorList>
    </citation>
    <scope>NUCLEOTIDE SEQUENCE [LARGE SCALE GENOMIC DNA]</scope>
    <source>
        <strain evidence="1 2">WF-2</strain>
    </source>
</reference>
<proteinExistence type="predicted"/>
<gene>
    <name evidence="1" type="ORF">D0Y53_05595</name>
</gene>
<dbReference type="EMBL" id="QVPD01000004">
    <property type="protein sequence ID" value="RFP61196.1"/>
    <property type="molecule type" value="Genomic_DNA"/>
</dbReference>
<dbReference type="AlphaFoldDB" id="A0A372DNT2"/>
<evidence type="ECO:0000313" key="1">
    <source>
        <dbReference type="EMBL" id="RFP61196.1"/>
    </source>
</evidence>
<sequence length="163" mass="18366">MAPVLSRVARIPTIGRFGWLMGLYAENHDLLVRLFEPGDLAPGHYFSRIGDGLDLRLDVLAQHAYTSELRLTYALRDPVTGEPDPSAYLRLYRDARQVEATHCYVGRRWQDVLGMFPPPARVLDHRLRMNTFLGKWLRYLAEGGHGVATLQKATGPTLVEPVA</sequence>
<dbReference type="RefSeq" id="WP_117202222.1">
    <property type="nucleotide sequence ID" value="NZ_JBHTBK010000001.1"/>
</dbReference>
<evidence type="ECO:0000313" key="2">
    <source>
        <dbReference type="Proteomes" id="UP000262917"/>
    </source>
</evidence>
<keyword evidence="2" id="KW-1185">Reference proteome</keyword>